<proteinExistence type="predicted"/>
<organism evidence="3 4">
    <name type="scientific">Natronoarchaeum mannanilyticum</name>
    <dbReference type="NCBI Taxonomy" id="926360"/>
    <lineage>
        <taxon>Archaea</taxon>
        <taxon>Methanobacteriati</taxon>
        <taxon>Methanobacteriota</taxon>
        <taxon>Stenosarchaea group</taxon>
        <taxon>Halobacteria</taxon>
        <taxon>Halobacteriales</taxon>
        <taxon>Natronoarchaeaceae</taxon>
    </lineage>
</organism>
<accession>A0AAV3T9G8</accession>
<dbReference type="InterPro" id="IPR012340">
    <property type="entry name" value="NA-bd_OB-fold"/>
</dbReference>
<dbReference type="AlphaFoldDB" id="A0AAV3T9G8"/>
<evidence type="ECO:0000313" key="3">
    <source>
        <dbReference type="EMBL" id="GAA0673155.1"/>
    </source>
</evidence>
<gene>
    <name evidence="3" type="ORF">GCM10009020_20120</name>
</gene>
<reference evidence="3 4" key="1">
    <citation type="journal article" date="2019" name="Int. J. Syst. Evol. Microbiol.">
        <title>The Global Catalogue of Microorganisms (GCM) 10K type strain sequencing project: providing services to taxonomists for standard genome sequencing and annotation.</title>
        <authorList>
            <consortium name="The Broad Institute Genomics Platform"/>
            <consortium name="The Broad Institute Genome Sequencing Center for Infectious Disease"/>
            <person name="Wu L."/>
            <person name="Ma J."/>
        </authorList>
    </citation>
    <scope>NUCLEOTIDE SEQUENCE [LARGE SCALE GENOMIC DNA]</scope>
    <source>
        <strain evidence="3 4">JCM 16328</strain>
    </source>
</reference>
<protein>
    <recommendedName>
        <fullName evidence="2">TRAM domain-containing protein</fullName>
    </recommendedName>
</protein>
<dbReference type="Gene3D" id="2.40.50.140">
    <property type="entry name" value="Nucleic acid-binding proteins"/>
    <property type="match status" value="1"/>
</dbReference>
<comment type="caution">
    <text evidence="3">The sequence shown here is derived from an EMBL/GenBank/DDBJ whole genome shotgun (WGS) entry which is preliminary data.</text>
</comment>
<feature type="compositionally biased region" description="Basic and acidic residues" evidence="1">
    <location>
        <begin position="40"/>
        <end position="55"/>
    </location>
</feature>
<feature type="region of interest" description="Disordered" evidence="1">
    <location>
        <begin position="33"/>
        <end position="55"/>
    </location>
</feature>
<dbReference type="EMBL" id="BAAADV010000003">
    <property type="protein sequence ID" value="GAA0673155.1"/>
    <property type="molecule type" value="Genomic_DNA"/>
</dbReference>
<dbReference type="PROSITE" id="PS50926">
    <property type="entry name" value="TRAM"/>
    <property type="match status" value="1"/>
</dbReference>
<feature type="domain" description="TRAM" evidence="2">
    <location>
        <begin position="51"/>
        <end position="119"/>
    </location>
</feature>
<dbReference type="RefSeq" id="WP_343773866.1">
    <property type="nucleotide sequence ID" value="NZ_BAAADV010000003.1"/>
</dbReference>
<evidence type="ECO:0000259" key="2">
    <source>
        <dbReference type="PROSITE" id="PS50926"/>
    </source>
</evidence>
<keyword evidence="4" id="KW-1185">Reference proteome</keyword>
<evidence type="ECO:0000313" key="4">
    <source>
        <dbReference type="Proteomes" id="UP001500420"/>
    </source>
</evidence>
<dbReference type="Proteomes" id="UP001500420">
    <property type="component" value="Unassembled WGS sequence"/>
</dbReference>
<evidence type="ECO:0000256" key="1">
    <source>
        <dbReference type="SAM" id="MobiDB-lite"/>
    </source>
</evidence>
<dbReference type="InterPro" id="IPR002792">
    <property type="entry name" value="TRAM_dom"/>
</dbReference>
<sequence>MNLPLETNYLLAIGVVVLGLLVAALAWRLRSLSSSGASKRAHEAAQEREPPVEKGDVIEAGVEELTDHHSGREDALVKVEGFVVFVTDIPDDVEPGDMLRAKVLSFNREGTSASAKLLERL</sequence>
<name>A0AAV3T9G8_9EURY</name>